<evidence type="ECO:0000256" key="3">
    <source>
        <dbReference type="ARBA" id="ARBA00022525"/>
    </source>
</evidence>
<name>A0A8J5FE65_ZINOF</name>
<keyword evidence="5 9" id="KW-0732">Signal</keyword>
<dbReference type="PANTHER" id="PTHR11802">
    <property type="entry name" value="SERINE PROTEASE FAMILY S10 SERINE CARBOXYPEPTIDASE"/>
    <property type="match status" value="1"/>
</dbReference>
<dbReference type="Proteomes" id="UP000734854">
    <property type="component" value="Unassembled WGS sequence"/>
</dbReference>
<dbReference type="InterPro" id="IPR029058">
    <property type="entry name" value="AB_hydrolase_fold"/>
</dbReference>
<evidence type="ECO:0000256" key="9">
    <source>
        <dbReference type="RuleBase" id="RU361156"/>
    </source>
</evidence>
<dbReference type="EC" id="3.4.16.-" evidence="9"/>
<proteinExistence type="inferred from homology"/>
<keyword evidence="9" id="KW-0645">Protease</keyword>
<evidence type="ECO:0000256" key="2">
    <source>
        <dbReference type="ARBA" id="ARBA00009431"/>
    </source>
</evidence>
<evidence type="ECO:0000256" key="1">
    <source>
        <dbReference type="ARBA" id="ARBA00004613"/>
    </source>
</evidence>
<keyword evidence="8" id="KW-0325">Glycoprotein</keyword>
<protein>
    <recommendedName>
        <fullName evidence="9">Carboxypeptidase</fullName>
        <ecNumber evidence="9">3.4.16.-</ecNumber>
    </recommendedName>
</protein>
<sequence>MKPSFSCLCFFFLLCLLQCGASGTVQQGDALNKFYFNNRSGRSSASWPSSLLSVSNLESKVYDNSKLKEGDKVVRLPGQPAGVHFDQYAGYVTVNKPNGRALFYYFVEAAENSGSKPLVLWLNGGPGCSSLGYGAMEELGPFRVMSDGKTLYRNPYSWNEVANVLFLESPAGVGFSYSNTTSDYAKSGDRRTTIDALIFLVNWFERFPEYKGRDFFITGESYAGHYVPQLAHAILHHKDRLINLKGIAIGNAVINEETDKKGMFDCFWTHALIADETIVSIHKFCNFSLDTQQQPPECDRVVDEASRVFDEVNIYNIYAPLCFSSGVTPTPKLPSIENFDPCTSNYVEAYLNNPAVQKALHANVTKLNYTWSGCSGDFDGRVPVTSTRYSLNKLKLKVKASWRYWMLNTSGTVQQGDALNKFYFNNRAGRSSSWPSSLLSVSNLESKVYDNSKLKEGDKVVRLPGQPAGVHFDQYAGYVTVDKPNGRALFYYFVKATENSGSKPLVLWLNGVVIAVAWVGARPGCSSLGYGAMEELGPFRVMSDGKTLYRNPYAWNEVANVLFLESPAGVGFSYSNTTSDYAKSGDRRTTIDALIFLVNWFERFPEYKGRDFFITGESYAGHYVPQLAHAILHHKDRLINLKGIAIGNAVINEETDKKGMFDYFWTHALIADETIVSIHKFCNFSLDTQQQPPECDRVVDEASRVFDEVNIYNIYAPLCFSSGVTPTPKLPSIENFDPCTSNYVEAYLNNPAVQKALHANVTKLNYTWSGCSGDFDGRVPVTSTRYSLNKLKLKVKASWRDWMLNSEISSPPTPSVLVQSRALAGKPRPPALSGGHSFAYLSPSHCLFLEVVPTLTSSSLCHCFPFVLHCPSSSGSQPRVAVKCRQADWLGNGSTSLRIGLLVATLSTVLQQRIFSSCDLSIRLICVGLQIQAVTPEPVESWPASVDFGAQIMEIQAVTPEPVESWPASVDFGAQITELVTKVFELVARDVEHDALRSDLAIAQTSLSAKISELMARDAEWDALRSDLATAQTSLSVKESELAGCFG</sequence>
<evidence type="ECO:0000256" key="8">
    <source>
        <dbReference type="ARBA" id="ARBA00023180"/>
    </source>
</evidence>
<dbReference type="SUPFAM" id="SSF53474">
    <property type="entry name" value="alpha/beta-Hydrolases"/>
    <property type="match status" value="2"/>
</dbReference>
<dbReference type="EMBL" id="JACMSC010000015">
    <property type="protein sequence ID" value="KAG6486294.1"/>
    <property type="molecule type" value="Genomic_DNA"/>
</dbReference>
<gene>
    <name evidence="10" type="ORF">ZIOFF_054864</name>
</gene>
<keyword evidence="3" id="KW-0964">Secreted</keyword>
<dbReference type="Gene3D" id="3.40.50.1820">
    <property type="entry name" value="alpha/beta hydrolase"/>
    <property type="match status" value="2"/>
</dbReference>
<dbReference type="Gene3D" id="6.10.250.940">
    <property type="match status" value="2"/>
</dbReference>
<evidence type="ECO:0000256" key="7">
    <source>
        <dbReference type="ARBA" id="ARBA00023157"/>
    </source>
</evidence>
<comment type="caution">
    <text evidence="10">The sequence shown here is derived from an EMBL/GenBank/DDBJ whole genome shotgun (WGS) entry which is preliminary data.</text>
</comment>
<evidence type="ECO:0000313" key="10">
    <source>
        <dbReference type="EMBL" id="KAG6486294.1"/>
    </source>
</evidence>
<keyword evidence="11" id="KW-1185">Reference proteome</keyword>
<dbReference type="InterPro" id="IPR018202">
    <property type="entry name" value="Ser_caboxypep_ser_AS"/>
</dbReference>
<dbReference type="InterPro" id="IPR001563">
    <property type="entry name" value="Peptidase_S10"/>
</dbReference>
<feature type="signal peptide" evidence="9">
    <location>
        <begin position="1"/>
        <end position="22"/>
    </location>
</feature>
<dbReference type="GO" id="GO:0005773">
    <property type="term" value="C:vacuole"/>
    <property type="evidence" value="ECO:0007669"/>
    <property type="project" value="TreeGrafter"/>
</dbReference>
<reference evidence="10 11" key="1">
    <citation type="submission" date="2020-08" db="EMBL/GenBank/DDBJ databases">
        <title>Plant Genome Project.</title>
        <authorList>
            <person name="Zhang R.-G."/>
        </authorList>
    </citation>
    <scope>NUCLEOTIDE SEQUENCE [LARGE SCALE GENOMIC DNA]</scope>
    <source>
        <tissue evidence="10">Rhizome</tissue>
    </source>
</reference>
<evidence type="ECO:0000256" key="5">
    <source>
        <dbReference type="ARBA" id="ARBA00022729"/>
    </source>
</evidence>
<keyword evidence="6 9" id="KW-0378">Hydrolase</keyword>
<dbReference type="AlphaFoldDB" id="A0A8J5FE65"/>
<dbReference type="Pfam" id="PF00450">
    <property type="entry name" value="Peptidase_S10"/>
    <property type="match status" value="2"/>
</dbReference>
<dbReference type="PANTHER" id="PTHR11802:SF132">
    <property type="entry name" value="SERINE CARBOXYPEPTIDASE-LIKE 36-RELATED"/>
    <property type="match status" value="1"/>
</dbReference>
<evidence type="ECO:0000256" key="6">
    <source>
        <dbReference type="ARBA" id="ARBA00022801"/>
    </source>
</evidence>
<dbReference type="PRINTS" id="PR00724">
    <property type="entry name" value="CRBOXYPTASEC"/>
</dbReference>
<dbReference type="GO" id="GO:0006508">
    <property type="term" value="P:proteolysis"/>
    <property type="evidence" value="ECO:0007669"/>
    <property type="project" value="UniProtKB-KW"/>
</dbReference>
<dbReference type="GO" id="GO:0005576">
    <property type="term" value="C:extracellular region"/>
    <property type="evidence" value="ECO:0007669"/>
    <property type="project" value="UniProtKB-SubCell"/>
</dbReference>
<feature type="chain" id="PRO_5035339801" description="Carboxypeptidase" evidence="9">
    <location>
        <begin position="23"/>
        <end position="1047"/>
    </location>
</feature>
<dbReference type="FunFam" id="3.40.50.1820:FF:000030">
    <property type="entry name" value="Carboxypeptidase"/>
    <property type="match status" value="2"/>
</dbReference>
<comment type="subcellular location">
    <subcellularLocation>
        <location evidence="1">Secreted</location>
    </subcellularLocation>
</comment>
<evidence type="ECO:0000313" key="11">
    <source>
        <dbReference type="Proteomes" id="UP000734854"/>
    </source>
</evidence>
<accession>A0A8J5FE65</accession>
<comment type="similarity">
    <text evidence="2 9">Belongs to the peptidase S10 family.</text>
</comment>
<evidence type="ECO:0000256" key="4">
    <source>
        <dbReference type="ARBA" id="ARBA00022645"/>
    </source>
</evidence>
<dbReference type="GO" id="GO:0004185">
    <property type="term" value="F:serine-type carboxypeptidase activity"/>
    <property type="evidence" value="ECO:0007669"/>
    <property type="project" value="UniProtKB-UniRule"/>
</dbReference>
<organism evidence="10 11">
    <name type="scientific">Zingiber officinale</name>
    <name type="common">Ginger</name>
    <name type="synonym">Amomum zingiber</name>
    <dbReference type="NCBI Taxonomy" id="94328"/>
    <lineage>
        <taxon>Eukaryota</taxon>
        <taxon>Viridiplantae</taxon>
        <taxon>Streptophyta</taxon>
        <taxon>Embryophyta</taxon>
        <taxon>Tracheophyta</taxon>
        <taxon>Spermatophyta</taxon>
        <taxon>Magnoliopsida</taxon>
        <taxon>Liliopsida</taxon>
        <taxon>Zingiberales</taxon>
        <taxon>Zingiberaceae</taxon>
        <taxon>Zingiber</taxon>
    </lineage>
</organism>
<keyword evidence="7" id="KW-1015">Disulfide bond</keyword>
<keyword evidence="4 9" id="KW-0121">Carboxypeptidase</keyword>
<dbReference type="PROSITE" id="PS00131">
    <property type="entry name" value="CARBOXYPEPT_SER_SER"/>
    <property type="match status" value="2"/>
</dbReference>